<dbReference type="PANTHER" id="PTHR33527:SF14">
    <property type="entry name" value="OS07G0274300 PROTEIN"/>
    <property type="match status" value="1"/>
</dbReference>
<sequence length="167" mass="19094">MVKMRYGAQSMNAFSIDLDIISLQQQKPIGVNVSSRSDIHGLESLFSRCTFSSQFPLEWNNTFSQSSTIPQHDRTLFVTFSNGYPLTKKEVYKFFMSNFGDVESLSIEEPVELRPPQYALVTFGSLETVLLILDGKEKVKFVTGGKHLWARKYVPKKQQKGKNKAWM</sequence>
<dbReference type="GO" id="GO:0003676">
    <property type="term" value="F:nucleic acid binding"/>
    <property type="evidence" value="ECO:0007669"/>
    <property type="project" value="InterPro"/>
</dbReference>
<proteinExistence type="predicted"/>
<accession>A0A8T0MD41</accession>
<comment type="caution">
    <text evidence="1">The sequence shown here is derived from an EMBL/GenBank/DDBJ whole genome shotgun (WGS) entry which is preliminary data.</text>
</comment>
<gene>
    <name evidence="1" type="ORF">PVAP13_9NG005400</name>
</gene>
<evidence type="ECO:0000313" key="1">
    <source>
        <dbReference type="EMBL" id="KAG2533902.1"/>
    </source>
</evidence>
<dbReference type="AlphaFoldDB" id="A0A8T0MD41"/>
<keyword evidence="2" id="KW-1185">Reference proteome</keyword>
<organism evidence="1 2">
    <name type="scientific">Panicum virgatum</name>
    <name type="common">Blackwell switchgrass</name>
    <dbReference type="NCBI Taxonomy" id="38727"/>
    <lineage>
        <taxon>Eukaryota</taxon>
        <taxon>Viridiplantae</taxon>
        <taxon>Streptophyta</taxon>
        <taxon>Embryophyta</taxon>
        <taxon>Tracheophyta</taxon>
        <taxon>Spermatophyta</taxon>
        <taxon>Magnoliopsida</taxon>
        <taxon>Liliopsida</taxon>
        <taxon>Poales</taxon>
        <taxon>Poaceae</taxon>
        <taxon>PACMAD clade</taxon>
        <taxon>Panicoideae</taxon>
        <taxon>Panicodae</taxon>
        <taxon>Paniceae</taxon>
        <taxon>Panicinae</taxon>
        <taxon>Panicum</taxon>
        <taxon>Panicum sect. Hiantes</taxon>
    </lineage>
</organism>
<dbReference type="Proteomes" id="UP000823388">
    <property type="component" value="Chromosome 9N"/>
</dbReference>
<dbReference type="CDD" id="cd00590">
    <property type="entry name" value="RRM_SF"/>
    <property type="match status" value="1"/>
</dbReference>
<evidence type="ECO:0000313" key="2">
    <source>
        <dbReference type="Proteomes" id="UP000823388"/>
    </source>
</evidence>
<dbReference type="InterPro" id="IPR035979">
    <property type="entry name" value="RBD_domain_sf"/>
</dbReference>
<reference evidence="1" key="1">
    <citation type="submission" date="2020-05" db="EMBL/GenBank/DDBJ databases">
        <title>WGS assembly of Panicum virgatum.</title>
        <authorList>
            <person name="Lovell J.T."/>
            <person name="Jenkins J."/>
            <person name="Shu S."/>
            <person name="Juenger T.E."/>
            <person name="Schmutz J."/>
        </authorList>
    </citation>
    <scope>NUCLEOTIDE SEQUENCE</scope>
    <source>
        <strain evidence="1">AP13</strain>
    </source>
</reference>
<protein>
    <submittedName>
        <fullName evidence="1">Uncharacterized protein</fullName>
    </submittedName>
</protein>
<dbReference type="PANTHER" id="PTHR33527">
    <property type="entry name" value="OS07G0274300 PROTEIN"/>
    <property type="match status" value="1"/>
</dbReference>
<name>A0A8T0MD41_PANVG</name>
<dbReference type="EMBL" id="CM029054">
    <property type="protein sequence ID" value="KAG2533902.1"/>
    <property type="molecule type" value="Genomic_DNA"/>
</dbReference>
<dbReference type="SUPFAM" id="SSF54928">
    <property type="entry name" value="RNA-binding domain, RBD"/>
    <property type="match status" value="1"/>
</dbReference>